<dbReference type="Gene3D" id="3.30.70.20">
    <property type="match status" value="2"/>
</dbReference>
<dbReference type="Pfam" id="PF12837">
    <property type="entry name" value="Fer4_6"/>
    <property type="match status" value="1"/>
</dbReference>
<feature type="domain" description="4Fe-4S ferredoxin-type" evidence="8">
    <location>
        <begin position="101"/>
        <end position="130"/>
    </location>
</feature>
<comment type="caution">
    <text evidence="9">The sequence shown here is derived from an EMBL/GenBank/DDBJ whole genome shotgun (WGS) entry which is preliminary data.</text>
</comment>
<dbReference type="CDD" id="cd04410">
    <property type="entry name" value="DMSOR_beta-like"/>
    <property type="match status" value="1"/>
</dbReference>
<evidence type="ECO:0000256" key="7">
    <source>
        <dbReference type="ARBA" id="ARBA00023014"/>
    </source>
</evidence>
<dbReference type="EMBL" id="DSTX01000007">
    <property type="protein sequence ID" value="HFK20528.1"/>
    <property type="molecule type" value="Genomic_DNA"/>
</dbReference>
<feature type="domain" description="4Fe-4S ferredoxin-type" evidence="8">
    <location>
        <begin position="70"/>
        <end position="100"/>
    </location>
</feature>
<keyword evidence="1" id="KW-0813">Transport</keyword>
<evidence type="ECO:0000313" key="9">
    <source>
        <dbReference type="EMBL" id="HFK20528.1"/>
    </source>
</evidence>
<dbReference type="PROSITE" id="PS51379">
    <property type="entry name" value="4FE4S_FER_2"/>
    <property type="match status" value="3"/>
</dbReference>
<organism evidence="9">
    <name type="scientific">Candidatus Methanomethylicus mesodigestus</name>
    <dbReference type="NCBI Taxonomy" id="1867258"/>
    <lineage>
        <taxon>Archaea</taxon>
        <taxon>Thermoproteota</taxon>
        <taxon>Methanosuratincolia</taxon>
        <taxon>Candidatus Methanomethylicales</taxon>
        <taxon>Candidatus Methanomethylicaceae</taxon>
        <taxon>Candidatus Methanomethylicus</taxon>
    </lineage>
</organism>
<evidence type="ECO:0000256" key="2">
    <source>
        <dbReference type="ARBA" id="ARBA00022485"/>
    </source>
</evidence>
<dbReference type="InterPro" id="IPR017900">
    <property type="entry name" value="4Fe4S_Fe_S_CS"/>
</dbReference>
<dbReference type="InterPro" id="IPR050954">
    <property type="entry name" value="ET_IronSulfur_Cluster-Binding"/>
</dbReference>
<dbReference type="PROSITE" id="PS00198">
    <property type="entry name" value="4FE4S_FER_1"/>
    <property type="match status" value="1"/>
</dbReference>
<accession>A0A7C3F1X8</accession>
<sequence>MVTETKIQKNLKSPIPVPGTDEKVTDLVIVHDPNKCTGCNQCMIGCAYKHYKTFDKWYGLLYVYENPEKRGTYVNANCQHCVYPMCLAACPKEAIYKDEKGIVRISPLLCVGCGTCNQACPIGIPRLDQERLISVKCDFCDGEYPMCFQMCSAGALNLLPRKEAYEYVKKLRGV</sequence>
<dbReference type="SUPFAM" id="SSF54862">
    <property type="entry name" value="4Fe-4S ferredoxins"/>
    <property type="match status" value="1"/>
</dbReference>
<dbReference type="AlphaFoldDB" id="A0A7C3F1X8"/>
<keyword evidence="4" id="KW-0677">Repeat</keyword>
<evidence type="ECO:0000256" key="3">
    <source>
        <dbReference type="ARBA" id="ARBA00022723"/>
    </source>
</evidence>
<keyword evidence="7" id="KW-0411">Iron-sulfur</keyword>
<keyword evidence="5" id="KW-0249">Electron transport</keyword>
<gene>
    <name evidence="9" type="ORF">ENS19_04515</name>
</gene>
<evidence type="ECO:0000256" key="5">
    <source>
        <dbReference type="ARBA" id="ARBA00022982"/>
    </source>
</evidence>
<evidence type="ECO:0000259" key="8">
    <source>
        <dbReference type="PROSITE" id="PS51379"/>
    </source>
</evidence>
<dbReference type="GO" id="GO:0051539">
    <property type="term" value="F:4 iron, 4 sulfur cluster binding"/>
    <property type="evidence" value="ECO:0007669"/>
    <property type="project" value="UniProtKB-KW"/>
</dbReference>
<keyword evidence="2" id="KW-0004">4Fe-4S</keyword>
<keyword evidence="6" id="KW-0408">Iron</keyword>
<evidence type="ECO:0000256" key="6">
    <source>
        <dbReference type="ARBA" id="ARBA00023004"/>
    </source>
</evidence>
<dbReference type="PANTHER" id="PTHR43177">
    <property type="entry name" value="PROTEIN NRFC"/>
    <property type="match status" value="1"/>
</dbReference>
<name>A0A7C3F1X8_9CREN</name>
<dbReference type="InterPro" id="IPR017896">
    <property type="entry name" value="4Fe4S_Fe-S-bd"/>
</dbReference>
<reference evidence="9" key="1">
    <citation type="journal article" date="2020" name="mSystems">
        <title>Genome- and Community-Level Interaction Insights into Carbon Utilization and Element Cycling Functions of Hydrothermarchaeota in Hydrothermal Sediment.</title>
        <authorList>
            <person name="Zhou Z."/>
            <person name="Liu Y."/>
            <person name="Xu W."/>
            <person name="Pan J."/>
            <person name="Luo Z.H."/>
            <person name="Li M."/>
        </authorList>
    </citation>
    <scope>NUCLEOTIDE SEQUENCE [LARGE SCALE GENOMIC DNA]</scope>
    <source>
        <strain evidence="9">SpSt-468</strain>
    </source>
</reference>
<dbReference type="GO" id="GO:0046872">
    <property type="term" value="F:metal ion binding"/>
    <property type="evidence" value="ECO:0007669"/>
    <property type="project" value="UniProtKB-KW"/>
</dbReference>
<dbReference type="Pfam" id="PF13247">
    <property type="entry name" value="Fer4_11"/>
    <property type="match status" value="1"/>
</dbReference>
<evidence type="ECO:0000256" key="1">
    <source>
        <dbReference type="ARBA" id="ARBA00022448"/>
    </source>
</evidence>
<feature type="domain" description="4Fe-4S ferredoxin-type" evidence="8">
    <location>
        <begin position="27"/>
        <end position="56"/>
    </location>
</feature>
<dbReference type="PANTHER" id="PTHR43177:SF5">
    <property type="entry name" value="ANAEROBIC DIMETHYL SULFOXIDE REDUCTASE CHAIN B-RELATED"/>
    <property type="match status" value="1"/>
</dbReference>
<proteinExistence type="predicted"/>
<keyword evidence="3" id="KW-0479">Metal-binding</keyword>
<evidence type="ECO:0000256" key="4">
    <source>
        <dbReference type="ARBA" id="ARBA00022737"/>
    </source>
</evidence>
<protein>
    <submittedName>
        <fullName evidence="9">4Fe-4S dicluster domain-containing protein</fullName>
    </submittedName>
</protein>
<dbReference type="GO" id="GO:0016491">
    <property type="term" value="F:oxidoreductase activity"/>
    <property type="evidence" value="ECO:0007669"/>
    <property type="project" value="UniProtKB-ARBA"/>
</dbReference>